<evidence type="ECO:0008006" key="8">
    <source>
        <dbReference type="Google" id="ProtNLM"/>
    </source>
</evidence>
<protein>
    <recommendedName>
        <fullName evidence="8">Small integral membrane protein 12</fullName>
    </recommendedName>
</protein>
<dbReference type="GO" id="GO:0016020">
    <property type="term" value="C:membrane"/>
    <property type="evidence" value="ECO:0007669"/>
    <property type="project" value="UniProtKB-SubCell"/>
</dbReference>
<dbReference type="Proteomes" id="UP000230750">
    <property type="component" value="Unassembled WGS sequence"/>
</dbReference>
<keyword evidence="4" id="KW-1133">Transmembrane helix</keyword>
<organism evidence="6 7">
    <name type="scientific">Stichopus japonicus</name>
    <name type="common">Sea cucumber</name>
    <dbReference type="NCBI Taxonomy" id="307972"/>
    <lineage>
        <taxon>Eukaryota</taxon>
        <taxon>Metazoa</taxon>
        <taxon>Echinodermata</taxon>
        <taxon>Eleutherozoa</taxon>
        <taxon>Echinozoa</taxon>
        <taxon>Holothuroidea</taxon>
        <taxon>Aspidochirotacea</taxon>
        <taxon>Aspidochirotida</taxon>
        <taxon>Stichopodidae</taxon>
        <taxon>Apostichopus</taxon>
    </lineage>
</organism>
<evidence type="ECO:0000313" key="7">
    <source>
        <dbReference type="Proteomes" id="UP000230750"/>
    </source>
</evidence>
<evidence type="ECO:0000313" key="6">
    <source>
        <dbReference type="EMBL" id="PIK35416.1"/>
    </source>
</evidence>
<evidence type="ECO:0000256" key="5">
    <source>
        <dbReference type="ARBA" id="ARBA00023136"/>
    </source>
</evidence>
<dbReference type="AlphaFoldDB" id="A0A2G8JI43"/>
<comment type="subcellular location">
    <subcellularLocation>
        <location evidence="1">Membrane</location>
        <topology evidence="1">Single-pass membrane protein</topology>
    </subcellularLocation>
</comment>
<keyword evidence="7" id="KW-1185">Reference proteome</keyword>
<accession>A0A2G8JI43</accession>
<dbReference type="PANTHER" id="PTHR28599:SF1">
    <property type="entry name" value="SMALL INTEGRAL MEMBRANE PROTEIN 12"/>
    <property type="match status" value="1"/>
</dbReference>
<dbReference type="OrthoDB" id="10052506at2759"/>
<name>A0A2G8JI43_STIJA</name>
<comment type="similarity">
    <text evidence="2">Belongs to the SMIM12 family.</text>
</comment>
<sequence length="91" mass="10325">MWPIILAGLRTYAPYVTLPIAAVIGAIGFGVERAIRGGEETPYRNSIKEERDERLLEKTTEEDCTQVESLKQKSFIPRTILDRTKPGRFES</sequence>
<dbReference type="Pfam" id="PF15990">
    <property type="entry name" value="UPF0767"/>
    <property type="match status" value="1"/>
</dbReference>
<dbReference type="STRING" id="307972.A0A2G8JI43"/>
<comment type="caution">
    <text evidence="6">The sequence shown here is derived from an EMBL/GenBank/DDBJ whole genome shotgun (WGS) entry which is preliminary data.</text>
</comment>
<dbReference type="PANTHER" id="PTHR28599">
    <property type="entry name" value="SMALL INTEGRAL MEMBRANE PROTEIN 12"/>
    <property type="match status" value="1"/>
</dbReference>
<keyword evidence="5" id="KW-0472">Membrane</keyword>
<dbReference type="InterPro" id="IPR031933">
    <property type="entry name" value="UPF0767"/>
</dbReference>
<evidence type="ECO:0000256" key="2">
    <source>
        <dbReference type="ARBA" id="ARBA00007304"/>
    </source>
</evidence>
<evidence type="ECO:0000256" key="1">
    <source>
        <dbReference type="ARBA" id="ARBA00004167"/>
    </source>
</evidence>
<gene>
    <name evidence="6" type="ORF">BSL78_27760</name>
</gene>
<evidence type="ECO:0000256" key="3">
    <source>
        <dbReference type="ARBA" id="ARBA00022692"/>
    </source>
</evidence>
<proteinExistence type="inferred from homology"/>
<evidence type="ECO:0000256" key="4">
    <source>
        <dbReference type="ARBA" id="ARBA00022989"/>
    </source>
</evidence>
<reference evidence="6 7" key="1">
    <citation type="journal article" date="2017" name="PLoS Biol.">
        <title>The sea cucumber genome provides insights into morphological evolution and visceral regeneration.</title>
        <authorList>
            <person name="Zhang X."/>
            <person name="Sun L."/>
            <person name="Yuan J."/>
            <person name="Sun Y."/>
            <person name="Gao Y."/>
            <person name="Zhang L."/>
            <person name="Li S."/>
            <person name="Dai H."/>
            <person name="Hamel J.F."/>
            <person name="Liu C."/>
            <person name="Yu Y."/>
            <person name="Liu S."/>
            <person name="Lin W."/>
            <person name="Guo K."/>
            <person name="Jin S."/>
            <person name="Xu P."/>
            <person name="Storey K.B."/>
            <person name="Huan P."/>
            <person name="Zhang T."/>
            <person name="Zhou Y."/>
            <person name="Zhang J."/>
            <person name="Lin C."/>
            <person name="Li X."/>
            <person name="Xing L."/>
            <person name="Huo D."/>
            <person name="Sun M."/>
            <person name="Wang L."/>
            <person name="Mercier A."/>
            <person name="Li F."/>
            <person name="Yang H."/>
            <person name="Xiang J."/>
        </authorList>
    </citation>
    <scope>NUCLEOTIDE SEQUENCE [LARGE SCALE GENOMIC DNA]</scope>
    <source>
        <strain evidence="6">Shaxun</strain>
        <tissue evidence="6">Muscle</tissue>
    </source>
</reference>
<keyword evidence="3" id="KW-0812">Transmembrane</keyword>
<dbReference type="EMBL" id="MRZV01001908">
    <property type="protein sequence ID" value="PIK35416.1"/>
    <property type="molecule type" value="Genomic_DNA"/>
</dbReference>